<protein>
    <recommendedName>
        <fullName evidence="3">Glycosyltransferase family 9 protein</fullName>
    </recommendedName>
</protein>
<reference evidence="1 2" key="1">
    <citation type="submission" date="2024-02" db="EMBL/GenBank/DDBJ databases">
        <title>Genome and pathogenicity analysis of Helicobacter mastomyrinus isolated from mice.</title>
        <authorList>
            <person name="Zhu L."/>
        </authorList>
    </citation>
    <scope>NUCLEOTIDE SEQUENCE [LARGE SCALE GENOMIC DNA]</scope>
    <source>
        <strain evidence="1 2">Hm-17</strain>
    </source>
</reference>
<proteinExistence type="predicted"/>
<evidence type="ECO:0008006" key="3">
    <source>
        <dbReference type="Google" id="ProtNLM"/>
    </source>
</evidence>
<dbReference type="RefSeq" id="WP_343354150.1">
    <property type="nucleotide sequence ID" value="NZ_CP145316.1"/>
</dbReference>
<dbReference type="SUPFAM" id="SSF53756">
    <property type="entry name" value="UDP-Glycosyltransferase/glycogen phosphorylase"/>
    <property type="match status" value="1"/>
</dbReference>
<organism evidence="1 2">
    <name type="scientific">Helicobacter mastomyrinus</name>
    <dbReference type="NCBI Taxonomy" id="287948"/>
    <lineage>
        <taxon>Bacteria</taxon>
        <taxon>Pseudomonadati</taxon>
        <taxon>Campylobacterota</taxon>
        <taxon>Epsilonproteobacteria</taxon>
        <taxon>Campylobacterales</taxon>
        <taxon>Helicobacteraceae</taxon>
        <taxon>Helicobacter</taxon>
    </lineage>
</organism>
<dbReference type="EMBL" id="CP145316">
    <property type="protein sequence ID" value="XAM18911.1"/>
    <property type="molecule type" value="Genomic_DNA"/>
</dbReference>
<keyword evidence="2" id="KW-1185">Reference proteome</keyword>
<evidence type="ECO:0000313" key="1">
    <source>
        <dbReference type="EMBL" id="XAM18911.1"/>
    </source>
</evidence>
<evidence type="ECO:0000313" key="2">
    <source>
        <dbReference type="Proteomes" id="UP001434737"/>
    </source>
</evidence>
<name>A0ABZ3F6V7_9HELI</name>
<dbReference type="Gene3D" id="3.40.50.2000">
    <property type="entry name" value="Glycogen Phosphorylase B"/>
    <property type="match status" value="1"/>
</dbReference>
<dbReference type="Proteomes" id="UP001434737">
    <property type="component" value="Chromosome"/>
</dbReference>
<gene>
    <name evidence="1" type="ORF">V3I05_04330</name>
</gene>
<sequence>MNIGFYRASLIGDNMVALYGIYAMKCLHPDATLIVYTNAYGINLYSQFHFIDVLIDVGEMSEKTLIEDINSRNFALFILTQSNRAACHIFKQTNIKRIITFMTRWSFAKQRFDTVYIPRFSIAYVPYVLRLPQYKRILKLVYRSINPPPPVVTYCINHQRLISHPLDYKAAQAIRRESQTSCISTTCKIAP</sequence>
<accession>A0ABZ3F6V7</accession>